<dbReference type="InterPro" id="IPR036631">
    <property type="entry name" value="MGMT_N_sf"/>
</dbReference>
<evidence type="ECO:0000313" key="12">
    <source>
        <dbReference type="EMBL" id="OBX50224.1"/>
    </source>
</evidence>
<evidence type="ECO:0000313" key="13">
    <source>
        <dbReference type="Proteomes" id="UP000092671"/>
    </source>
</evidence>
<dbReference type="PROSITE" id="PS00374">
    <property type="entry name" value="MGMT"/>
    <property type="match status" value="1"/>
</dbReference>
<dbReference type="EMBL" id="LZDN01000019">
    <property type="protein sequence ID" value="OBX50224.1"/>
    <property type="molecule type" value="Genomic_DNA"/>
</dbReference>
<evidence type="ECO:0000256" key="6">
    <source>
        <dbReference type="ARBA" id="ARBA00022763"/>
    </source>
</evidence>
<keyword evidence="4 9" id="KW-0489">Methyltransferase</keyword>
<protein>
    <recommendedName>
        <fullName evidence="9">Methylated-DNA--protein-cysteine methyltransferase</fullName>
        <ecNumber evidence="9">2.1.1.63</ecNumber>
    </recommendedName>
    <alternativeName>
        <fullName evidence="9">6-O-methylguanine-DNA methyltransferase</fullName>
        <shortName evidence="9">MGMT</shortName>
    </alternativeName>
    <alternativeName>
        <fullName evidence="9">O-6-methylguanine-DNA-alkyltransferase</fullName>
    </alternativeName>
</protein>
<dbReference type="Proteomes" id="UP000092671">
    <property type="component" value="Unassembled WGS sequence"/>
</dbReference>
<dbReference type="Gene3D" id="1.10.10.10">
    <property type="entry name" value="Winged helix-like DNA-binding domain superfamily/Winged helix DNA-binding domain"/>
    <property type="match status" value="1"/>
</dbReference>
<comment type="function">
    <text evidence="9">Involved in the cellular defense against the biological effects of O6-methylguanine (O6-MeG) and O4-methylthymine (O4-MeT) in DNA. Repairs the methylated nucleobase in DNA by stoichiometrically transferring the methyl group to a cysteine residue in the enzyme. This is a suicide reaction: the enzyme is irreversibly inactivated.</text>
</comment>
<comment type="subcellular location">
    <subcellularLocation>
        <location evidence="9">Cytoplasm</location>
    </subcellularLocation>
</comment>
<dbReference type="GO" id="GO:0032259">
    <property type="term" value="P:methylation"/>
    <property type="evidence" value="ECO:0007669"/>
    <property type="project" value="UniProtKB-KW"/>
</dbReference>
<evidence type="ECO:0000256" key="3">
    <source>
        <dbReference type="ARBA" id="ARBA00022490"/>
    </source>
</evidence>
<dbReference type="InterPro" id="IPR014048">
    <property type="entry name" value="MethylDNA_cys_MeTrfase_DNA-bd"/>
</dbReference>
<organism evidence="12 13">
    <name type="scientific">Moraxella nonliquefaciens</name>
    <dbReference type="NCBI Taxonomy" id="478"/>
    <lineage>
        <taxon>Bacteria</taxon>
        <taxon>Pseudomonadati</taxon>
        <taxon>Pseudomonadota</taxon>
        <taxon>Gammaproteobacteria</taxon>
        <taxon>Moraxellales</taxon>
        <taxon>Moraxellaceae</taxon>
        <taxon>Moraxella</taxon>
    </lineage>
</organism>
<dbReference type="SUPFAM" id="SSF53155">
    <property type="entry name" value="Methylated DNA-protein cysteine methyltransferase domain"/>
    <property type="match status" value="1"/>
</dbReference>
<dbReference type="GO" id="GO:0006307">
    <property type="term" value="P:DNA alkylation repair"/>
    <property type="evidence" value="ECO:0007669"/>
    <property type="project" value="UniProtKB-UniRule"/>
</dbReference>
<sequence length="175" mass="19714">MITTHYYPPIDLPMITLTVKDGKLLALDWYNNKTAQIFDKLNQHAVFIKQADLKNNDKNQSIALQVITQLDEYFNGKRMVFELPLDLSHGTDFQIKVWQTLCQIPYGQTISYKELATMINKPTAFRACANANGKNLISLIIPCHRVIASDGTLGGYTGGVSIKRILLDLESKNLI</sequence>
<proteinExistence type="inferred from homology"/>
<feature type="domain" description="Methylated-DNA-[protein]-cysteine S-methyltransferase DNA binding" evidence="10">
    <location>
        <begin position="92"/>
        <end position="171"/>
    </location>
</feature>
<comment type="similarity">
    <text evidence="2 9">Belongs to the MGMT family.</text>
</comment>
<evidence type="ECO:0000256" key="2">
    <source>
        <dbReference type="ARBA" id="ARBA00008711"/>
    </source>
</evidence>
<keyword evidence="3 9" id="KW-0963">Cytoplasm</keyword>
<evidence type="ECO:0000256" key="5">
    <source>
        <dbReference type="ARBA" id="ARBA00022679"/>
    </source>
</evidence>
<evidence type="ECO:0000256" key="1">
    <source>
        <dbReference type="ARBA" id="ARBA00001286"/>
    </source>
</evidence>
<dbReference type="RefSeq" id="WP_066893372.1">
    <property type="nucleotide sequence ID" value="NZ_JAKREH010000003.1"/>
</dbReference>
<evidence type="ECO:0000256" key="9">
    <source>
        <dbReference type="HAMAP-Rule" id="MF_00772"/>
    </source>
</evidence>
<dbReference type="InterPro" id="IPR036217">
    <property type="entry name" value="MethylDNA_cys_MeTrfase_DNAb"/>
</dbReference>
<dbReference type="HAMAP" id="MF_00772">
    <property type="entry name" value="OGT"/>
    <property type="match status" value="1"/>
</dbReference>
<evidence type="ECO:0000256" key="7">
    <source>
        <dbReference type="ARBA" id="ARBA00023204"/>
    </source>
</evidence>
<dbReference type="CDD" id="cd06445">
    <property type="entry name" value="ATase"/>
    <property type="match status" value="1"/>
</dbReference>
<comment type="caution">
    <text evidence="12">The sequence shown here is derived from an EMBL/GenBank/DDBJ whole genome shotgun (WGS) entry which is preliminary data.</text>
</comment>
<keyword evidence="5 9" id="KW-0808">Transferase</keyword>
<gene>
    <name evidence="12" type="ORF">A9Z60_09515</name>
</gene>
<evidence type="ECO:0000256" key="8">
    <source>
        <dbReference type="ARBA" id="ARBA00049348"/>
    </source>
</evidence>
<dbReference type="AlphaFoldDB" id="A0A1B8PJ48"/>
<evidence type="ECO:0000259" key="10">
    <source>
        <dbReference type="Pfam" id="PF01035"/>
    </source>
</evidence>
<keyword evidence="6 9" id="KW-0227">DNA damage</keyword>
<keyword evidence="7 9" id="KW-0234">DNA repair</keyword>
<dbReference type="Gene3D" id="3.30.160.70">
    <property type="entry name" value="Methylated DNA-protein cysteine methyltransferase domain"/>
    <property type="match status" value="1"/>
</dbReference>
<evidence type="ECO:0000256" key="4">
    <source>
        <dbReference type="ARBA" id="ARBA00022603"/>
    </source>
</evidence>
<accession>A0A1B8PJ48</accession>
<dbReference type="PANTHER" id="PTHR10815:SF13">
    <property type="entry name" value="METHYLATED-DNA--PROTEIN-CYSTEINE METHYLTRANSFERASE"/>
    <property type="match status" value="1"/>
</dbReference>
<comment type="catalytic activity">
    <reaction evidence="8 9">
        <text>a 6-O-methyl-2'-deoxyguanosine in DNA + L-cysteinyl-[protein] = S-methyl-L-cysteinyl-[protein] + a 2'-deoxyguanosine in DNA</text>
        <dbReference type="Rhea" id="RHEA:24000"/>
        <dbReference type="Rhea" id="RHEA-COMP:10131"/>
        <dbReference type="Rhea" id="RHEA-COMP:10132"/>
        <dbReference type="Rhea" id="RHEA-COMP:11367"/>
        <dbReference type="Rhea" id="RHEA-COMP:11368"/>
        <dbReference type="ChEBI" id="CHEBI:29950"/>
        <dbReference type="ChEBI" id="CHEBI:82612"/>
        <dbReference type="ChEBI" id="CHEBI:85445"/>
        <dbReference type="ChEBI" id="CHEBI:85448"/>
        <dbReference type="EC" id="2.1.1.63"/>
    </reaction>
</comment>
<dbReference type="Pfam" id="PF02870">
    <property type="entry name" value="Methyltransf_1N"/>
    <property type="match status" value="1"/>
</dbReference>
<dbReference type="PANTHER" id="PTHR10815">
    <property type="entry name" value="METHYLATED-DNA--PROTEIN-CYSTEINE METHYLTRANSFERASE"/>
    <property type="match status" value="1"/>
</dbReference>
<comment type="catalytic activity">
    <reaction evidence="1 9">
        <text>a 4-O-methyl-thymidine in DNA + L-cysteinyl-[protein] = a thymidine in DNA + S-methyl-L-cysteinyl-[protein]</text>
        <dbReference type="Rhea" id="RHEA:53428"/>
        <dbReference type="Rhea" id="RHEA-COMP:10131"/>
        <dbReference type="Rhea" id="RHEA-COMP:10132"/>
        <dbReference type="Rhea" id="RHEA-COMP:13555"/>
        <dbReference type="Rhea" id="RHEA-COMP:13556"/>
        <dbReference type="ChEBI" id="CHEBI:29950"/>
        <dbReference type="ChEBI" id="CHEBI:82612"/>
        <dbReference type="ChEBI" id="CHEBI:137386"/>
        <dbReference type="ChEBI" id="CHEBI:137387"/>
        <dbReference type="EC" id="2.1.1.63"/>
    </reaction>
</comment>
<dbReference type="NCBIfam" id="TIGR00589">
    <property type="entry name" value="ogt"/>
    <property type="match status" value="1"/>
</dbReference>
<feature type="active site" description="Nucleophile; methyl group acceptor" evidence="9">
    <location>
        <position position="143"/>
    </location>
</feature>
<reference evidence="12 13" key="1">
    <citation type="submission" date="2016-06" db="EMBL/GenBank/DDBJ databases">
        <title>Draft genome of Moraxella nonliquefaciens CCUG 60284.</title>
        <authorList>
            <person name="Salva-Serra F."/>
            <person name="Engstrom-Jakobsson H."/>
            <person name="Thorell K."/>
            <person name="Gonzales-Siles L."/>
            <person name="Karlsson R."/>
            <person name="Boulund F."/>
            <person name="Engstrand L."/>
            <person name="Kristiansson E."/>
            <person name="Moore E."/>
        </authorList>
    </citation>
    <scope>NUCLEOTIDE SEQUENCE [LARGE SCALE GENOMIC DNA]</scope>
    <source>
        <strain evidence="12 13">CCUG 60284</strain>
    </source>
</reference>
<comment type="miscellaneous">
    <text evidence="9">This enzyme catalyzes only one turnover and therefore is not strictly catalytic. According to one definition, an enzyme is a biocatalyst that acts repeatedly and over many reaction cycles.</text>
</comment>
<feature type="domain" description="Methylguanine DNA methyltransferase ribonuclease-like" evidence="11">
    <location>
        <begin position="15"/>
        <end position="87"/>
    </location>
</feature>
<dbReference type="InterPro" id="IPR036388">
    <property type="entry name" value="WH-like_DNA-bd_sf"/>
</dbReference>
<dbReference type="EC" id="2.1.1.63" evidence="9"/>
<dbReference type="GO" id="GO:0005737">
    <property type="term" value="C:cytoplasm"/>
    <property type="evidence" value="ECO:0007669"/>
    <property type="project" value="UniProtKB-SubCell"/>
</dbReference>
<name>A0A1B8PJ48_MORNO</name>
<evidence type="ECO:0000259" key="11">
    <source>
        <dbReference type="Pfam" id="PF02870"/>
    </source>
</evidence>
<dbReference type="OrthoDB" id="9802228at2"/>
<dbReference type="Pfam" id="PF01035">
    <property type="entry name" value="DNA_binding_1"/>
    <property type="match status" value="1"/>
</dbReference>
<dbReference type="GO" id="GO:0003908">
    <property type="term" value="F:methylated-DNA-[protein]-cysteine S-methyltransferase activity"/>
    <property type="evidence" value="ECO:0007669"/>
    <property type="project" value="UniProtKB-UniRule"/>
</dbReference>
<dbReference type="InterPro" id="IPR001497">
    <property type="entry name" value="MethylDNA_cys_MeTrfase_AS"/>
</dbReference>
<dbReference type="SUPFAM" id="SSF46767">
    <property type="entry name" value="Methylated DNA-protein cysteine methyltransferase, C-terminal domain"/>
    <property type="match status" value="1"/>
</dbReference>
<dbReference type="FunFam" id="1.10.10.10:FF:000214">
    <property type="entry name" value="Methylated-DNA--protein-cysteine methyltransferase"/>
    <property type="match status" value="1"/>
</dbReference>
<dbReference type="InterPro" id="IPR008332">
    <property type="entry name" value="MethylG_MeTrfase_N"/>
</dbReference>
<dbReference type="InterPro" id="IPR023546">
    <property type="entry name" value="MGMT"/>
</dbReference>